<evidence type="ECO:0000313" key="2">
    <source>
        <dbReference type="EMBL" id="KAF5344344.1"/>
    </source>
</evidence>
<dbReference type="EMBL" id="JAACJM010000576">
    <property type="protein sequence ID" value="KAF5310505.1"/>
    <property type="molecule type" value="Genomic_DNA"/>
</dbReference>
<proteinExistence type="predicted"/>
<sequence length="205" mass="23796">MYGMQQHPQYHASGMYTYHPSAADDRNDFANHRHGYDSDSSSPIQTLRRVVHQWLKNFIVEPRTSSHLLRLGTSTMPLRVPYQYYDHNHTGPTQEQLQILGLPPEFPFLLGNGIMQLFDWVQPTIQDYTSQINHRVVVRFRYHGFERVGDWSGLRWSVTSGDVTLGEVVLSERTYRYHREKITGVLILLAMIASVVNDGRTEFTM</sequence>
<keyword evidence="3" id="KW-1185">Reference proteome</keyword>
<protein>
    <submittedName>
        <fullName evidence="2">Uncharacterized protein</fullName>
    </submittedName>
</protein>
<comment type="caution">
    <text evidence="2">The sequence shown here is derived from an EMBL/GenBank/DDBJ whole genome shotgun (WGS) entry which is preliminary data.</text>
</comment>
<gene>
    <name evidence="2" type="ORF">D9758_013263</name>
    <name evidence="1" type="ORF">D9758_018942</name>
</gene>
<dbReference type="Proteomes" id="UP000559256">
    <property type="component" value="Unassembled WGS sequence"/>
</dbReference>
<reference evidence="2 3" key="1">
    <citation type="journal article" date="2020" name="ISME J.">
        <title>Uncovering the hidden diversity of litter-decomposition mechanisms in mushroom-forming fungi.</title>
        <authorList>
            <person name="Floudas D."/>
            <person name="Bentzer J."/>
            <person name="Ahren D."/>
            <person name="Johansson T."/>
            <person name="Persson P."/>
            <person name="Tunlid A."/>
        </authorList>
    </citation>
    <scope>NUCLEOTIDE SEQUENCE [LARGE SCALE GENOMIC DNA]</scope>
    <source>
        <strain evidence="2 3">CBS 291.85</strain>
    </source>
</reference>
<name>A0A8H5CMA1_9AGAR</name>
<dbReference type="EMBL" id="JAACJM010000126">
    <property type="protein sequence ID" value="KAF5344344.1"/>
    <property type="molecule type" value="Genomic_DNA"/>
</dbReference>
<evidence type="ECO:0000313" key="3">
    <source>
        <dbReference type="Proteomes" id="UP000559256"/>
    </source>
</evidence>
<accession>A0A8H5CMA1</accession>
<organism evidence="2 3">
    <name type="scientific">Tetrapyrgos nigripes</name>
    <dbReference type="NCBI Taxonomy" id="182062"/>
    <lineage>
        <taxon>Eukaryota</taxon>
        <taxon>Fungi</taxon>
        <taxon>Dikarya</taxon>
        <taxon>Basidiomycota</taxon>
        <taxon>Agaricomycotina</taxon>
        <taxon>Agaricomycetes</taxon>
        <taxon>Agaricomycetidae</taxon>
        <taxon>Agaricales</taxon>
        <taxon>Marasmiineae</taxon>
        <taxon>Marasmiaceae</taxon>
        <taxon>Tetrapyrgos</taxon>
    </lineage>
</organism>
<evidence type="ECO:0000313" key="1">
    <source>
        <dbReference type="EMBL" id="KAF5310505.1"/>
    </source>
</evidence>
<dbReference type="AlphaFoldDB" id="A0A8H5CMA1"/>